<dbReference type="RefSeq" id="WP_161716747.1">
    <property type="nucleotide sequence ID" value="NZ_JAAAPO010000001.1"/>
</dbReference>
<dbReference type="Proteomes" id="UP000753724">
    <property type="component" value="Unassembled WGS sequence"/>
</dbReference>
<comment type="caution">
    <text evidence="2">The sequence shown here is derived from an EMBL/GenBank/DDBJ whole genome shotgun (WGS) entry which is preliminary data.</text>
</comment>
<keyword evidence="1" id="KW-0472">Membrane</keyword>
<keyword evidence="3" id="KW-1185">Reference proteome</keyword>
<evidence type="ECO:0000313" key="3">
    <source>
        <dbReference type="Proteomes" id="UP000753724"/>
    </source>
</evidence>
<keyword evidence="1" id="KW-0812">Transmembrane</keyword>
<sequence>MNHLVETVIGGVLVIGGVGLRLLLSPRLHRSIHRSIRQSSIEAMEHNLALYEQAKAARAKGQRPVHPEHWQ</sequence>
<evidence type="ECO:0008006" key="4">
    <source>
        <dbReference type="Google" id="ProtNLM"/>
    </source>
</evidence>
<dbReference type="EMBL" id="JAAAPO010000001">
    <property type="protein sequence ID" value="NBC35482.1"/>
    <property type="molecule type" value="Genomic_DNA"/>
</dbReference>
<keyword evidence="1" id="KW-1133">Transmembrane helix</keyword>
<proteinExistence type="predicted"/>
<protein>
    <recommendedName>
        <fullName evidence="4">YtxH-like protein</fullName>
    </recommendedName>
</protein>
<evidence type="ECO:0000256" key="1">
    <source>
        <dbReference type="SAM" id="Phobius"/>
    </source>
</evidence>
<gene>
    <name evidence="2" type="ORF">GTZ99_02810</name>
</gene>
<feature type="transmembrane region" description="Helical" evidence="1">
    <location>
        <begin position="6"/>
        <end position="24"/>
    </location>
</feature>
<organism evidence="2 3">
    <name type="scientific">Novosphingobium ovatum</name>
    <dbReference type="NCBI Taxonomy" id="1908523"/>
    <lineage>
        <taxon>Bacteria</taxon>
        <taxon>Pseudomonadati</taxon>
        <taxon>Pseudomonadota</taxon>
        <taxon>Alphaproteobacteria</taxon>
        <taxon>Sphingomonadales</taxon>
        <taxon>Sphingomonadaceae</taxon>
        <taxon>Novosphingobium</taxon>
    </lineage>
</organism>
<evidence type="ECO:0000313" key="2">
    <source>
        <dbReference type="EMBL" id="NBC35482.1"/>
    </source>
</evidence>
<accession>A0ABW9XAE5</accession>
<reference evidence="3" key="1">
    <citation type="submission" date="2020-01" db="EMBL/GenBank/DDBJ databases">
        <title>Sphingomonas sp. strain CSW-10.</title>
        <authorList>
            <person name="Chen W.-M."/>
        </authorList>
    </citation>
    <scope>NUCLEOTIDE SEQUENCE [LARGE SCALE GENOMIC DNA]</scope>
    <source>
        <strain evidence="3">FSY-8</strain>
    </source>
</reference>
<name>A0ABW9XAE5_9SPHN</name>